<dbReference type="AlphaFoldDB" id="A0A2V4B2I6"/>
<dbReference type="Proteomes" id="UP000249915">
    <property type="component" value="Unassembled WGS sequence"/>
</dbReference>
<dbReference type="InterPro" id="IPR023393">
    <property type="entry name" value="START-like_dom_sf"/>
</dbReference>
<reference evidence="1 2" key="1">
    <citation type="submission" date="2016-07" db="EMBL/GenBank/DDBJ databases">
        <title>Draft genome sequence of Prauserella muralis DSM 45305, isolated from a mould-covered wall in an indoor environment.</title>
        <authorList>
            <person name="Ruckert C."/>
            <person name="Albersmeier A."/>
            <person name="Jiang C.-L."/>
            <person name="Jiang Y."/>
            <person name="Kalinowski J."/>
            <person name="Schneider O."/>
            <person name="Winkler A."/>
            <person name="Zotchev S.B."/>
        </authorList>
    </citation>
    <scope>NUCLEOTIDE SEQUENCE [LARGE SCALE GENOMIC DNA]</scope>
    <source>
        <strain evidence="1 2">DSM 45305</strain>
    </source>
</reference>
<organism evidence="1 2">
    <name type="scientific">Prauserella muralis</name>
    <dbReference type="NCBI Taxonomy" id="588067"/>
    <lineage>
        <taxon>Bacteria</taxon>
        <taxon>Bacillati</taxon>
        <taxon>Actinomycetota</taxon>
        <taxon>Actinomycetes</taxon>
        <taxon>Pseudonocardiales</taxon>
        <taxon>Pseudonocardiaceae</taxon>
        <taxon>Prauserella</taxon>
    </lineage>
</organism>
<name>A0A2V4B2I6_9PSEU</name>
<dbReference type="Pfam" id="PF10604">
    <property type="entry name" value="Polyketide_cyc2"/>
    <property type="match status" value="1"/>
</dbReference>
<dbReference type="RefSeq" id="WP_112281346.1">
    <property type="nucleotide sequence ID" value="NZ_MASW01000002.1"/>
</dbReference>
<accession>A0A2V4B2I6</accession>
<dbReference type="OrthoDB" id="5244508at2"/>
<evidence type="ECO:0000313" key="2">
    <source>
        <dbReference type="Proteomes" id="UP000249915"/>
    </source>
</evidence>
<comment type="caution">
    <text evidence="1">The sequence shown here is derived from an EMBL/GenBank/DDBJ whole genome shotgun (WGS) entry which is preliminary data.</text>
</comment>
<dbReference type="Gene3D" id="3.30.530.20">
    <property type="match status" value="1"/>
</dbReference>
<keyword evidence="2" id="KW-1185">Reference proteome</keyword>
<proteinExistence type="predicted"/>
<protein>
    <submittedName>
        <fullName evidence="1">Polyketide cyclase</fullName>
    </submittedName>
</protein>
<evidence type="ECO:0000313" key="1">
    <source>
        <dbReference type="EMBL" id="PXY27345.1"/>
    </source>
</evidence>
<dbReference type="CDD" id="cd07812">
    <property type="entry name" value="SRPBCC"/>
    <property type="match status" value="1"/>
</dbReference>
<dbReference type="EMBL" id="MASW01000002">
    <property type="protein sequence ID" value="PXY27345.1"/>
    <property type="molecule type" value="Genomic_DNA"/>
</dbReference>
<dbReference type="SUPFAM" id="SSF55961">
    <property type="entry name" value="Bet v1-like"/>
    <property type="match status" value="1"/>
</dbReference>
<sequence length="145" mass="15344">MAEFEHQRVIPAEPRAVFEVAAQPELLNSWTPDGVDVEPSGPGVLRAWVSSGSEVADEPGFVEANADELRLEWGGAGEQGYGGWLQVEPDGGDGRGSVATLHLTFTGGQSETLDGEISEEADRRVEEALDRLAALVAEQTAGESP</sequence>
<dbReference type="InterPro" id="IPR019587">
    <property type="entry name" value="Polyketide_cyclase/dehydratase"/>
</dbReference>
<gene>
    <name evidence="1" type="ORF">BAY60_12950</name>
</gene>